<feature type="chain" id="PRO_5007857642" evidence="2">
    <location>
        <begin position="24"/>
        <end position="649"/>
    </location>
</feature>
<dbReference type="STRING" id="1314781.A0A165F7M4"/>
<protein>
    <submittedName>
        <fullName evidence="3">Uncharacterized protein</fullName>
    </submittedName>
</protein>
<reference evidence="3 4" key="1">
    <citation type="journal article" date="2016" name="Mol. Biol. Evol.">
        <title>Comparative Genomics of Early-Diverging Mushroom-Forming Fungi Provides Insights into the Origins of Lignocellulose Decay Capabilities.</title>
        <authorList>
            <person name="Nagy L.G."/>
            <person name="Riley R."/>
            <person name="Tritt A."/>
            <person name="Adam C."/>
            <person name="Daum C."/>
            <person name="Floudas D."/>
            <person name="Sun H."/>
            <person name="Yadav J.S."/>
            <person name="Pangilinan J."/>
            <person name="Larsson K.H."/>
            <person name="Matsuura K."/>
            <person name="Barry K."/>
            <person name="Labutti K."/>
            <person name="Kuo R."/>
            <person name="Ohm R.A."/>
            <person name="Bhattacharya S.S."/>
            <person name="Shirouzu T."/>
            <person name="Yoshinaga Y."/>
            <person name="Martin F.M."/>
            <person name="Grigoriev I.V."/>
            <person name="Hibbett D.S."/>
        </authorList>
    </citation>
    <scope>NUCLEOTIDE SEQUENCE [LARGE SCALE GENOMIC DNA]</scope>
    <source>
        <strain evidence="3 4">HHB12029</strain>
    </source>
</reference>
<evidence type="ECO:0000256" key="1">
    <source>
        <dbReference type="SAM" id="MobiDB-lite"/>
    </source>
</evidence>
<dbReference type="Proteomes" id="UP000077266">
    <property type="component" value="Unassembled WGS sequence"/>
</dbReference>
<keyword evidence="2" id="KW-0732">Signal</keyword>
<keyword evidence="4" id="KW-1185">Reference proteome</keyword>
<feature type="compositionally biased region" description="Basic and acidic residues" evidence="1">
    <location>
        <begin position="630"/>
        <end position="639"/>
    </location>
</feature>
<dbReference type="OrthoDB" id="2798109at2759"/>
<feature type="compositionally biased region" description="Basic residues" evidence="1">
    <location>
        <begin position="640"/>
        <end position="649"/>
    </location>
</feature>
<dbReference type="AlphaFoldDB" id="A0A165F7M4"/>
<evidence type="ECO:0000313" key="4">
    <source>
        <dbReference type="Proteomes" id="UP000077266"/>
    </source>
</evidence>
<evidence type="ECO:0000256" key="2">
    <source>
        <dbReference type="SAM" id="SignalP"/>
    </source>
</evidence>
<feature type="region of interest" description="Disordered" evidence="1">
    <location>
        <begin position="622"/>
        <end position="649"/>
    </location>
</feature>
<feature type="signal peptide" evidence="2">
    <location>
        <begin position="1"/>
        <end position="23"/>
    </location>
</feature>
<organism evidence="3 4">
    <name type="scientific">Exidia glandulosa HHB12029</name>
    <dbReference type="NCBI Taxonomy" id="1314781"/>
    <lineage>
        <taxon>Eukaryota</taxon>
        <taxon>Fungi</taxon>
        <taxon>Dikarya</taxon>
        <taxon>Basidiomycota</taxon>
        <taxon>Agaricomycotina</taxon>
        <taxon>Agaricomycetes</taxon>
        <taxon>Auriculariales</taxon>
        <taxon>Exidiaceae</taxon>
        <taxon>Exidia</taxon>
    </lineage>
</organism>
<dbReference type="EMBL" id="KV426098">
    <property type="protein sequence ID" value="KZV88534.1"/>
    <property type="molecule type" value="Genomic_DNA"/>
</dbReference>
<sequence length="649" mass="74388">MPEIRECIAHFLLLLHLLKYFHWRSYRPWALLEIWTDARVDQVAVVKKNGEEEGGAKSGDHPEWRRMRKGLPFRVTQDSSATVGPKPVSLWPPDIKDAKDLSARMRLEGVEYSPRDLYLNFGHRWFTFKYLLHSSVHMYKPAEWAVLREMPQSGRAYKFSIVFVFQTAVIAFQSFDANVQPGWELACPPPKPNICPWRSDDPYPENVPFLTHFAAFLRTVWEKPWKKGLAIEYIRKIGDDFPGVGAYSASEIFAYAGLPHDLTITELFNCPSRVGRLLEAGYTLAHSGWTEGFAVFLKRALRGGYLVAPTIEDRLYCASRYFLVWAKESTKVSDRMGALYEMAKNDFAGCQELEYDVFEPSLIGVAFKRKMHLGPLIFGRDFWRKNHADKYGMPAMDPVSEAFEKYKFACKDDHLHPDEYYSPGPPLVLSPARLQERKVETFTFRMGKKIAWSLTAPRYGLRRLTGDDREMRFAATIIQTKLQVSVGPLEYSGNALGFRKRGNGRRGVHVALCKGDPGMKQGKIDYWPLHLRGQARAKERIAISLMQKRISMVVKAERKKKGRAALQKKIRDYHKVVDDVVVQFGRGRKVKSGNRDAKVVKKRAGRVKIVKTRRSVDKHLADVNATLPDGGHDFDSEGRRRSKRQRVSD</sequence>
<dbReference type="InParanoid" id="A0A165F7M4"/>
<name>A0A165F7M4_EXIGL</name>
<evidence type="ECO:0000313" key="3">
    <source>
        <dbReference type="EMBL" id="KZV88534.1"/>
    </source>
</evidence>
<accession>A0A165F7M4</accession>
<proteinExistence type="predicted"/>
<gene>
    <name evidence="3" type="ORF">EXIGLDRAFT_772648</name>
</gene>